<dbReference type="InterPro" id="IPR017441">
    <property type="entry name" value="Protein_kinase_ATP_BS"/>
</dbReference>
<evidence type="ECO:0000256" key="8">
    <source>
        <dbReference type="ARBA" id="ARBA00022777"/>
    </source>
</evidence>
<dbReference type="SMART" id="SM00454">
    <property type="entry name" value="SAM"/>
    <property type="match status" value="1"/>
</dbReference>
<feature type="domain" description="Protein kinase" evidence="17">
    <location>
        <begin position="568"/>
        <end position="826"/>
    </location>
</feature>
<dbReference type="InterPro" id="IPR013761">
    <property type="entry name" value="SAM/pointed_sf"/>
</dbReference>
<evidence type="ECO:0000256" key="14">
    <source>
        <dbReference type="PROSITE-ProRule" id="PRU10141"/>
    </source>
</evidence>
<dbReference type="PRINTS" id="PR00109">
    <property type="entry name" value="TYRKINASE"/>
</dbReference>
<keyword evidence="8" id="KW-0418">Kinase</keyword>
<dbReference type="EnsemblMetazoa" id="CLYHEMT015369.1">
    <property type="protein sequence ID" value="CLYHEMP015369.1"/>
    <property type="gene ID" value="CLYHEMG015369"/>
</dbReference>
<dbReference type="SUPFAM" id="SSF47769">
    <property type="entry name" value="SAM/Pointed domain"/>
    <property type="match status" value="1"/>
</dbReference>
<dbReference type="AlphaFoldDB" id="A0A7M5WZU1"/>
<keyword evidence="20" id="KW-1185">Reference proteome</keyword>
<keyword evidence="4" id="KW-0597">Phosphoprotein</keyword>
<dbReference type="GO" id="GO:0007411">
    <property type="term" value="P:axon guidance"/>
    <property type="evidence" value="ECO:0007669"/>
    <property type="project" value="TreeGrafter"/>
</dbReference>
<dbReference type="Gene3D" id="3.30.200.20">
    <property type="entry name" value="Phosphorylase Kinase, domain 1"/>
    <property type="match status" value="1"/>
</dbReference>
<evidence type="ECO:0000256" key="6">
    <source>
        <dbReference type="ARBA" id="ARBA00022729"/>
    </source>
</evidence>
<dbReference type="Gene3D" id="1.10.150.50">
    <property type="entry name" value="Transcription Factor, Ets-1"/>
    <property type="match status" value="1"/>
</dbReference>
<dbReference type="Pfam" id="PF14575">
    <property type="entry name" value="EphA2_TM"/>
    <property type="match status" value="1"/>
</dbReference>
<comment type="subcellular location">
    <subcellularLocation>
        <location evidence="1">Cell membrane</location>
        <topology evidence="1">Single-pass type I membrane protein</topology>
    </subcellularLocation>
</comment>
<dbReference type="PROSITE" id="PS00107">
    <property type="entry name" value="PROTEIN_KINASE_ATP"/>
    <property type="match status" value="1"/>
</dbReference>
<evidence type="ECO:0000256" key="16">
    <source>
        <dbReference type="SAM" id="SignalP"/>
    </source>
</evidence>
<keyword evidence="7 14" id="KW-0547">Nucleotide-binding</keyword>
<evidence type="ECO:0000256" key="12">
    <source>
        <dbReference type="ARBA" id="ARBA00023170"/>
    </source>
</evidence>
<keyword evidence="9 14" id="KW-0067">ATP-binding</keyword>
<dbReference type="Gene3D" id="1.10.510.10">
    <property type="entry name" value="Transferase(Phosphotransferase) domain 1"/>
    <property type="match status" value="1"/>
</dbReference>
<protein>
    <recommendedName>
        <fullName evidence="2">receptor protein-tyrosine kinase</fullName>
        <ecNumber evidence="2">2.7.10.1</ecNumber>
    </recommendedName>
</protein>
<dbReference type="FunFam" id="1.10.510.10:FF:000268">
    <property type="entry name" value="Receptor protein-tyrosine kinase"/>
    <property type="match status" value="1"/>
</dbReference>
<evidence type="ECO:0000313" key="20">
    <source>
        <dbReference type="Proteomes" id="UP000594262"/>
    </source>
</evidence>
<dbReference type="PROSITE" id="PS00109">
    <property type="entry name" value="PROTEIN_KINASE_TYR"/>
    <property type="match status" value="1"/>
</dbReference>
<dbReference type="InterPro" id="IPR001660">
    <property type="entry name" value="SAM"/>
</dbReference>
<evidence type="ECO:0000256" key="10">
    <source>
        <dbReference type="ARBA" id="ARBA00023136"/>
    </source>
</evidence>
<dbReference type="InterPro" id="IPR027936">
    <property type="entry name" value="Eph_TM"/>
</dbReference>
<dbReference type="GO" id="GO:0005524">
    <property type="term" value="F:ATP binding"/>
    <property type="evidence" value="ECO:0007669"/>
    <property type="project" value="UniProtKB-UniRule"/>
</dbReference>
<dbReference type="GeneID" id="136803591"/>
<dbReference type="PANTHER" id="PTHR46877">
    <property type="entry name" value="EPH RECEPTOR A5"/>
    <property type="match status" value="1"/>
</dbReference>
<dbReference type="InterPro" id="IPR020635">
    <property type="entry name" value="Tyr_kinase_cat_dom"/>
</dbReference>
<evidence type="ECO:0000256" key="4">
    <source>
        <dbReference type="ARBA" id="ARBA00022553"/>
    </source>
</evidence>
<dbReference type="OrthoDB" id="4062651at2759"/>
<dbReference type="Pfam" id="PF07714">
    <property type="entry name" value="PK_Tyr_Ser-Thr"/>
    <property type="match status" value="1"/>
</dbReference>
<dbReference type="SUPFAM" id="SSF56112">
    <property type="entry name" value="Protein kinase-like (PK-like)"/>
    <property type="match status" value="1"/>
</dbReference>
<dbReference type="Pfam" id="PF00536">
    <property type="entry name" value="SAM_1"/>
    <property type="match status" value="1"/>
</dbReference>
<dbReference type="GO" id="GO:0005886">
    <property type="term" value="C:plasma membrane"/>
    <property type="evidence" value="ECO:0007669"/>
    <property type="project" value="UniProtKB-SubCell"/>
</dbReference>
<evidence type="ECO:0000256" key="15">
    <source>
        <dbReference type="SAM" id="Phobius"/>
    </source>
</evidence>
<dbReference type="RefSeq" id="XP_066916418.1">
    <property type="nucleotide sequence ID" value="XM_067060317.1"/>
</dbReference>
<reference evidence="19" key="1">
    <citation type="submission" date="2021-01" db="UniProtKB">
        <authorList>
            <consortium name="EnsemblMetazoa"/>
        </authorList>
    </citation>
    <scope>IDENTIFICATION</scope>
</reference>
<dbReference type="Proteomes" id="UP000594262">
    <property type="component" value="Unplaced"/>
</dbReference>
<feature type="signal peptide" evidence="16">
    <location>
        <begin position="1"/>
        <end position="26"/>
    </location>
</feature>
<feature type="chain" id="PRO_5029578865" description="receptor protein-tyrosine kinase" evidence="16">
    <location>
        <begin position="27"/>
        <end position="973"/>
    </location>
</feature>
<dbReference type="SMART" id="SM00219">
    <property type="entry name" value="TyrKc"/>
    <property type="match status" value="1"/>
</dbReference>
<keyword evidence="15" id="KW-0812">Transmembrane</keyword>
<dbReference type="InterPro" id="IPR008266">
    <property type="entry name" value="Tyr_kinase_AS"/>
</dbReference>
<dbReference type="InterPro" id="IPR001245">
    <property type="entry name" value="Ser-Thr/Tyr_kinase_cat_dom"/>
</dbReference>
<keyword evidence="6 16" id="KW-0732">Signal</keyword>
<dbReference type="Gene3D" id="2.10.50.10">
    <property type="entry name" value="Tumor Necrosis Factor Receptor, subunit A, domain 2"/>
    <property type="match status" value="1"/>
</dbReference>
<dbReference type="InterPro" id="IPR000719">
    <property type="entry name" value="Prot_kinase_dom"/>
</dbReference>
<evidence type="ECO:0000256" key="9">
    <source>
        <dbReference type="ARBA" id="ARBA00022840"/>
    </source>
</evidence>
<evidence type="ECO:0000256" key="2">
    <source>
        <dbReference type="ARBA" id="ARBA00011902"/>
    </source>
</evidence>
<keyword evidence="11" id="KW-0829">Tyrosine-protein kinase</keyword>
<proteinExistence type="predicted"/>
<dbReference type="PROSITE" id="PS50011">
    <property type="entry name" value="PROTEIN_KINASE_DOM"/>
    <property type="match status" value="1"/>
</dbReference>
<feature type="binding site" evidence="14">
    <location>
        <position position="599"/>
    </location>
    <ligand>
        <name>ATP</name>
        <dbReference type="ChEBI" id="CHEBI:30616"/>
    </ligand>
</feature>
<evidence type="ECO:0000256" key="3">
    <source>
        <dbReference type="ARBA" id="ARBA00022475"/>
    </source>
</evidence>
<accession>A0A7M5WZU1</accession>
<name>A0A7M5WZU1_9CNID</name>
<evidence type="ECO:0000256" key="11">
    <source>
        <dbReference type="ARBA" id="ARBA00023137"/>
    </source>
</evidence>
<keyword evidence="10 15" id="KW-0472">Membrane</keyword>
<feature type="transmembrane region" description="Helical" evidence="15">
    <location>
        <begin position="486"/>
        <end position="510"/>
    </location>
</feature>
<evidence type="ECO:0000256" key="1">
    <source>
        <dbReference type="ARBA" id="ARBA00004251"/>
    </source>
</evidence>
<keyword evidence="5" id="KW-0808">Transferase</keyword>
<organism evidence="19 20">
    <name type="scientific">Clytia hemisphaerica</name>
    <dbReference type="NCBI Taxonomy" id="252671"/>
    <lineage>
        <taxon>Eukaryota</taxon>
        <taxon>Metazoa</taxon>
        <taxon>Cnidaria</taxon>
        <taxon>Hydrozoa</taxon>
        <taxon>Hydroidolina</taxon>
        <taxon>Leptothecata</taxon>
        <taxon>Obeliida</taxon>
        <taxon>Clytiidae</taxon>
        <taxon>Clytia</taxon>
    </lineage>
</organism>
<keyword evidence="13" id="KW-0325">Glycoprotein</keyword>
<keyword evidence="15" id="KW-1133">Transmembrane helix</keyword>
<keyword evidence="3" id="KW-1003">Cell membrane</keyword>
<evidence type="ECO:0000259" key="18">
    <source>
        <dbReference type="PROSITE" id="PS50105"/>
    </source>
</evidence>
<evidence type="ECO:0000259" key="17">
    <source>
        <dbReference type="PROSITE" id="PS50011"/>
    </source>
</evidence>
<dbReference type="InterPro" id="IPR050449">
    <property type="entry name" value="Ephrin_rcpt_TKs"/>
</dbReference>
<evidence type="ECO:0000256" key="5">
    <source>
        <dbReference type="ARBA" id="ARBA00022679"/>
    </source>
</evidence>
<evidence type="ECO:0000256" key="7">
    <source>
        <dbReference type="ARBA" id="ARBA00022741"/>
    </source>
</evidence>
<keyword evidence="12" id="KW-0675">Receptor</keyword>
<dbReference type="InterPro" id="IPR011009">
    <property type="entry name" value="Kinase-like_dom_sf"/>
</dbReference>
<dbReference type="GO" id="GO:0005005">
    <property type="term" value="F:transmembrane-ephrin receptor activity"/>
    <property type="evidence" value="ECO:0007669"/>
    <property type="project" value="TreeGrafter"/>
</dbReference>
<dbReference type="EC" id="2.7.10.1" evidence="2"/>
<evidence type="ECO:0000256" key="13">
    <source>
        <dbReference type="ARBA" id="ARBA00023180"/>
    </source>
</evidence>
<evidence type="ECO:0000313" key="19">
    <source>
        <dbReference type="EnsemblMetazoa" id="CLYHEMP015369.1"/>
    </source>
</evidence>
<dbReference type="GO" id="GO:0030425">
    <property type="term" value="C:dendrite"/>
    <property type="evidence" value="ECO:0007669"/>
    <property type="project" value="TreeGrafter"/>
</dbReference>
<dbReference type="PROSITE" id="PS50105">
    <property type="entry name" value="SAM_DOMAIN"/>
    <property type="match status" value="1"/>
</dbReference>
<sequence length="973" mass="109551">MFSIKMTHRCSCILFCLYLMITSVKSVEKVLTYKVNTKTDSIWEYDDIDADGCEKIKYKRGFQLFCVDARFSCTLKSKPLILDEFKSEFFNITIENSLGGSDPCVSCSGEISGTVDLFQTYKKDSDGKIDSTRSHNFALAESVTKTIQKKPNLEYIEIWLTLSRICKQSLIVKLSSAACKPVESIKNLIDVPKDQVFPAPSKEQETNDVGLSCVDNAVVKEEPVLKCMADASYQITGSCQCNVSYEKLEDRCQKCSANSFKLDIGNGKCEQCKANSNYSEALQMCVCQGDYLRALDEKTNRNAPCYKKPVMLFSKDIYILNNKNTSVTIQMLDYGPSTTYIINLPHNVRKVANKPIFKIDHLRPNSQYNITIEVQNDVLSAIGVEIKVTKSFWTNVKKPGAVKNIRLERETILIWDPITDAGPVEYVIEMQNETLTTPNNFHSLENNMKFVSGKIHAEVNGPTGKIKGYPIAFTFTPTTPKEKNDFHLIIGGSVGGFLLILIILMIALLVKKHRKPAQFEVTRMEDGTMTIPRMTLFKTSRLYVDPTTYSHVDEAVEEFALELDRSCLTMDQLIGGGEFANVFKGILSTESRNSDVAIKVLKSGANRSDRDDFLSEAAILGQFSDPNVVSIEGVVLKDYPSLIVLEYMANGSLDKYLVKNDSQFSVAKLLGMARGVASGMKYLSDLGFIHRDLAARNVLVNSEDCCKIADFGMSRELKTDDTYDTKGGKIPIKWTAPEAIEYKKFTTASDVWSYGIVCWEIFSYGERPYWEWSNYEVMERLSTGYRLPPPMECPKGIHDLMLQCWHKDRLKRPRFSNILQKVEEWLKNPDRLTDIASVITKRDENLDYSVLDDLASWLEAINMKQYLKMFTESGYMTPKDILYLTNEDLESLGVGLIGHRKKLLKAIKNTKNQTESTNKSDTDSKASKVSRTSSFAGFGSSLSKKVSFLASPNSSISFKKTVGKRTSLGYQLQ</sequence>
<feature type="domain" description="SAM" evidence="18">
    <location>
        <begin position="849"/>
        <end position="913"/>
    </location>
</feature>
<dbReference type="PANTHER" id="PTHR46877:SF14">
    <property type="entry name" value="RECEPTOR PROTEIN-TYROSINE KINASE"/>
    <property type="match status" value="1"/>
</dbReference>